<reference evidence="4" key="1">
    <citation type="submission" date="2022-03" db="EMBL/GenBank/DDBJ databases">
        <authorList>
            <person name="Lindestad O."/>
        </authorList>
    </citation>
    <scope>NUCLEOTIDE SEQUENCE</scope>
</reference>
<feature type="domain" description="PDEase" evidence="3">
    <location>
        <begin position="148"/>
        <end position="329"/>
    </location>
</feature>
<protein>
    <submittedName>
        <fullName evidence="4">Jg16648 protein</fullName>
    </submittedName>
</protein>
<organism evidence="4 5">
    <name type="scientific">Pararge aegeria aegeria</name>
    <dbReference type="NCBI Taxonomy" id="348720"/>
    <lineage>
        <taxon>Eukaryota</taxon>
        <taxon>Metazoa</taxon>
        <taxon>Ecdysozoa</taxon>
        <taxon>Arthropoda</taxon>
        <taxon>Hexapoda</taxon>
        <taxon>Insecta</taxon>
        <taxon>Pterygota</taxon>
        <taxon>Neoptera</taxon>
        <taxon>Endopterygota</taxon>
        <taxon>Lepidoptera</taxon>
        <taxon>Glossata</taxon>
        <taxon>Ditrysia</taxon>
        <taxon>Papilionoidea</taxon>
        <taxon>Nymphalidae</taxon>
        <taxon>Satyrinae</taxon>
        <taxon>Satyrini</taxon>
        <taxon>Parargina</taxon>
        <taxon>Pararge</taxon>
    </lineage>
</organism>
<dbReference type="PROSITE" id="PS51845">
    <property type="entry name" value="PDEASE_I_2"/>
    <property type="match status" value="2"/>
</dbReference>
<dbReference type="OrthoDB" id="189220at2759"/>
<dbReference type="Gene3D" id="1.10.1300.10">
    <property type="entry name" value="3'5'-cyclic nucleotide phosphodiesterase, catalytic domain"/>
    <property type="match status" value="2"/>
</dbReference>
<evidence type="ECO:0000256" key="1">
    <source>
        <dbReference type="ARBA" id="ARBA00022723"/>
    </source>
</evidence>
<evidence type="ECO:0000313" key="4">
    <source>
        <dbReference type="EMBL" id="CAH2234199.1"/>
    </source>
</evidence>
<proteinExistence type="predicted"/>
<keyword evidence="1" id="KW-0479">Metal-binding</keyword>
<dbReference type="GO" id="GO:0046872">
    <property type="term" value="F:metal ion binding"/>
    <property type="evidence" value="ECO:0007669"/>
    <property type="project" value="UniProtKB-KW"/>
</dbReference>
<keyword evidence="2" id="KW-0378">Hydrolase</keyword>
<evidence type="ECO:0000259" key="3">
    <source>
        <dbReference type="PROSITE" id="PS51845"/>
    </source>
</evidence>
<comment type="caution">
    <text evidence="4">The sequence shown here is derived from an EMBL/GenBank/DDBJ whole genome shotgun (WGS) entry which is preliminary data.</text>
</comment>
<evidence type="ECO:0000256" key="2">
    <source>
        <dbReference type="ARBA" id="ARBA00022801"/>
    </source>
</evidence>
<dbReference type="GO" id="GO:0007165">
    <property type="term" value="P:signal transduction"/>
    <property type="evidence" value="ECO:0007669"/>
    <property type="project" value="InterPro"/>
</dbReference>
<feature type="domain" description="PDEase" evidence="3">
    <location>
        <begin position="47"/>
        <end position="139"/>
    </location>
</feature>
<name>A0A8S4RCA2_9NEOP</name>
<sequence length="359" mass="41307">MILFNLGKREQLNANLIYMQGAPNVLSSRRSSNDSTVVRSQANRTNMKHKTTGQLREILDTALNWDFEIFRLEDLTRGRPLTHLGLTLMGGRFDVCSTLECDERTLLHWLTVIETNYHAVNTYHNSTHAADVLQLKYCIFNRIYVTDDDRVNIFKNLDRDTYKSVRHNVIDMILATEMTKHFEHLAKFVNVFYAKSSGSREDDMQSDEPLSLDTTALTSPENVSLVKRMMIKCADVSNASRPQKFAFEWARRIAEEYFLQTDEEKAKDLPVVMPMFDRATCSIPRSQIGFIDYIIIDMMEAWAAFIEMPELVTHARNNHQRWRELDEAGVTTTADVIRAQRQNAIQAPANTTSEPTAEE</sequence>
<dbReference type="Proteomes" id="UP000838756">
    <property type="component" value="Unassembled WGS sequence"/>
</dbReference>
<keyword evidence="5" id="KW-1185">Reference proteome</keyword>
<dbReference type="PANTHER" id="PTHR11347">
    <property type="entry name" value="CYCLIC NUCLEOTIDE PHOSPHODIESTERASE"/>
    <property type="match status" value="1"/>
</dbReference>
<dbReference type="SUPFAM" id="SSF109604">
    <property type="entry name" value="HD-domain/PDEase-like"/>
    <property type="match status" value="1"/>
</dbReference>
<dbReference type="InterPro" id="IPR002073">
    <property type="entry name" value="PDEase_catalytic_dom"/>
</dbReference>
<dbReference type="EMBL" id="CAKXAJ010025036">
    <property type="protein sequence ID" value="CAH2234199.1"/>
    <property type="molecule type" value="Genomic_DNA"/>
</dbReference>
<dbReference type="InterPro" id="IPR036971">
    <property type="entry name" value="PDEase_catalytic_dom_sf"/>
</dbReference>
<gene>
    <name evidence="4" type="primary">jg16648</name>
    <name evidence="4" type="ORF">PAEG_LOCUS12066</name>
</gene>
<dbReference type="GO" id="GO:0004114">
    <property type="term" value="F:3',5'-cyclic-nucleotide phosphodiesterase activity"/>
    <property type="evidence" value="ECO:0007669"/>
    <property type="project" value="InterPro"/>
</dbReference>
<dbReference type="Pfam" id="PF00233">
    <property type="entry name" value="PDEase_I"/>
    <property type="match status" value="1"/>
</dbReference>
<accession>A0A8S4RCA2</accession>
<dbReference type="AlphaFoldDB" id="A0A8S4RCA2"/>
<evidence type="ECO:0000313" key="5">
    <source>
        <dbReference type="Proteomes" id="UP000838756"/>
    </source>
</evidence>